<feature type="transmembrane region" description="Helical" evidence="1">
    <location>
        <begin position="45"/>
        <end position="65"/>
    </location>
</feature>
<keyword evidence="1" id="KW-0472">Membrane</keyword>
<accession>A0AAX2EKQ3</accession>
<keyword evidence="1" id="KW-1133">Transmembrane helix</keyword>
<accession>A0A075LGQ2</accession>
<feature type="transmembrane region" description="Helical" evidence="1">
    <location>
        <begin position="86"/>
        <end position="108"/>
    </location>
</feature>
<feature type="transmembrane region" description="Helical" evidence="1">
    <location>
        <begin position="192"/>
        <end position="223"/>
    </location>
</feature>
<evidence type="ECO:0000313" key="3">
    <source>
        <dbReference type="EMBL" id="SEO23523.1"/>
    </source>
</evidence>
<evidence type="ECO:0000313" key="4">
    <source>
        <dbReference type="Proteomes" id="UP000027980"/>
    </source>
</evidence>
<dbReference type="EMBL" id="CP008876">
    <property type="protein sequence ID" value="AIF65835.1"/>
    <property type="molecule type" value="Genomic_DNA"/>
</dbReference>
<dbReference type="EMBL" id="FOCD01000011">
    <property type="protein sequence ID" value="SEO23523.1"/>
    <property type="molecule type" value="Genomic_DNA"/>
</dbReference>
<dbReference type="GeneID" id="34221920"/>
<gene>
    <name evidence="2" type="ORF">GZ22_03690</name>
    <name evidence="3" type="ORF">SAMN04489762_3778</name>
</gene>
<protein>
    <submittedName>
        <fullName evidence="2">Uncharacterized protein</fullName>
    </submittedName>
</protein>
<evidence type="ECO:0000313" key="5">
    <source>
        <dbReference type="Proteomes" id="UP000199735"/>
    </source>
</evidence>
<feature type="transmembrane region" description="Helical" evidence="1">
    <location>
        <begin position="20"/>
        <end position="39"/>
    </location>
</feature>
<dbReference type="HOGENOM" id="CLU_1189514_0_0_9"/>
<evidence type="ECO:0000313" key="2">
    <source>
        <dbReference type="EMBL" id="AIF65835.1"/>
    </source>
</evidence>
<dbReference type="Proteomes" id="UP000199735">
    <property type="component" value="Unassembled WGS sequence"/>
</dbReference>
<dbReference type="AlphaFoldDB" id="A0A075LGQ2"/>
<feature type="transmembrane region" description="Helical" evidence="1">
    <location>
        <begin position="143"/>
        <end position="161"/>
    </location>
</feature>
<sequence>MMKQIQALLYFFAVDSRRTVTIFCSILVLSITVLTVLGVTVADFMYIAITAPAYIFMIIFGFRTIQESLPFAIKRGVTRKSYHTAVGIFILLINLVMLAFLAGVQLVVNGVFQVANITNIHIIRPIGASTELKSILYSLPLDYALLISFFTAGLLLGIIAYKFGFLGGAILGGIALIGITVSLTIQERLTDFITWILDLAVFPAFGLVCAVAIVCYLISWIFIRTSNSQPTT</sequence>
<dbReference type="OrthoDB" id="2453726at2"/>
<dbReference type="KEGG" id="tap:GZ22_03690"/>
<dbReference type="RefSeq" id="WP_038558728.1">
    <property type="nucleotide sequence ID" value="NZ_CP008876.1"/>
</dbReference>
<organism evidence="2 4">
    <name type="scientific">Terribacillus saccharophilus</name>
    <dbReference type="NCBI Taxonomy" id="361277"/>
    <lineage>
        <taxon>Bacteria</taxon>
        <taxon>Bacillati</taxon>
        <taxon>Bacillota</taxon>
        <taxon>Bacilli</taxon>
        <taxon>Bacillales</taxon>
        <taxon>Bacillaceae</taxon>
        <taxon>Terribacillus</taxon>
    </lineage>
</organism>
<reference evidence="3 5" key="2">
    <citation type="submission" date="2016-10" db="EMBL/GenBank/DDBJ databases">
        <authorList>
            <person name="Varghese N."/>
            <person name="Submissions S."/>
        </authorList>
    </citation>
    <scope>NUCLEOTIDE SEQUENCE [LARGE SCALE GENOMIC DNA]</scope>
    <source>
        <strain evidence="3 5">DSM 21619</strain>
    </source>
</reference>
<reference evidence="2 4" key="1">
    <citation type="submission" date="2014-07" db="EMBL/GenBank/DDBJ databases">
        <title>Complete genome sequence of a moderately halophilic bacterium Terribacillus aidingensis MP602, isolated from Cryptomeria fortunei in Tianmu mountain in China.</title>
        <authorList>
            <person name="Wang Y."/>
            <person name="Lu P."/>
            <person name="Zhang L."/>
        </authorList>
    </citation>
    <scope>NUCLEOTIDE SEQUENCE [LARGE SCALE GENOMIC DNA]</scope>
    <source>
        <strain evidence="2 4">MP602</strain>
    </source>
</reference>
<dbReference type="Proteomes" id="UP000027980">
    <property type="component" value="Chromosome"/>
</dbReference>
<feature type="transmembrane region" description="Helical" evidence="1">
    <location>
        <begin position="168"/>
        <end position="186"/>
    </location>
</feature>
<proteinExistence type="predicted"/>
<evidence type="ECO:0000256" key="1">
    <source>
        <dbReference type="SAM" id="Phobius"/>
    </source>
</evidence>
<keyword evidence="1" id="KW-0812">Transmembrane</keyword>
<name>A0A075LGQ2_9BACI</name>